<keyword evidence="3" id="KW-1185">Reference proteome</keyword>
<protein>
    <submittedName>
        <fullName evidence="2">Uncharacterized protein</fullName>
    </submittedName>
</protein>
<proteinExistence type="predicted"/>
<evidence type="ECO:0000313" key="3">
    <source>
        <dbReference type="Proteomes" id="UP001559623"/>
    </source>
</evidence>
<gene>
    <name evidence="2" type="ORF">QCO44_06730</name>
</gene>
<accession>A0ABV3X5M3</accession>
<comment type="caution">
    <text evidence="2">The sequence shown here is derived from an EMBL/GenBank/DDBJ whole genome shotgun (WGS) entry which is preliminary data.</text>
</comment>
<evidence type="ECO:0000256" key="1">
    <source>
        <dbReference type="SAM" id="SignalP"/>
    </source>
</evidence>
<keyword evidence="1" id="KW-0732">Signal</keyword>
<feature type="signal peptide" evidence="1">
    <location>
        <begin position="1"/>
        <end position="23"/>
    </location>
</feature>
<name>A0ABV3X5M3_9FIRM</name>
<dbReference type="Proteomes" id="UP001559623">
    <property type="component" value="Unassembled WGS sequence"/>
</dbReference>
<dbReference type="EMBL" id="JARVLH010000003">
    <property type="protein sequence ID" value="MEX5285334.1"/>
    <property type="molecule type" value="Genomic_DNA"/>
</dbReference>
<sequence length="123" mass="14252">MKKFLSIALVVASMLIFAPNCEATDVWVEHWNNENIDVFIMDDTIVSYRGARSIGFTVSTKLVKNGTLQRVISWTFDSLKGWKYSTNDGQHFNSPALFKNNIFEFCMNQLGWIYSIRDDDSYY</sequence>
<feature type="chain" id="PRO_5046671964" evidence="1">
    <location>
        <begin position="24"/>
        <end position="123"/>
    </location>
</feature>
<evidence type="ECO:0000313" key="2">
    <source>
        <dbReference type="EMBL" id="MEX5285334.1"/>
    </source>
</evidence>
<dbReference type="RefSeq" id="WP_368847061.1">
    <property type="nucleotide sequence ID" value="NZ_CP194411.1"/>
</dbReference>
<reference evidence="2 3" key="1">
    <citation type="submission" date="2023-04" db="EMBL/GenBank/DDBJ databases">
        <title>Genome Sequence of Selenomonas sputigena ATCC 33150.</title>
        <authorList>
            <person name="Miller D.P."/>
            <person name="Anvari S."/>
            <person name="Polson S.W."/>
            <person name="Macdonald M."/>
            <person name="Mcdowell J.V."/>
        </authorList>
    </citation>
    <scope>NUCLEOTIDE SEQUENCE [LARGE SCALE GENOMIC DNA]</scope>
    <source>
        <strain evidence="2 3">ATCC 33150</strain>
    </source>
</reference>
<organism evidence="2 3">
    <name type="scientific">Selenomonas sputigena</name>
    <dbReference type="NCBI Taxonomy" id="69823"/>
    <lineage>
        <taxon>Bacteria</taxon>
        <taxon>Bacillati</taxon>
        <taxon>Bacillota</taxon>
        <taxon>Negativicutes</taxon>
        <taxon>Selenomonadales</taxon>
        <taxon>Selenomonadaceae</taxon>
        <taxon>Selenomonas</taxon>
    </lineage>
</organism>